<accession>W7V0X5</accession>
<dbReference type="RefSeq" id="WP_037297926.1">
    <property type="nucleotide sequence ID" value="NZ_ATAX01000016.1"/>
</dbReference>
<keyword evidence="2" id="KW-1185">Reference proteome</keyword>
<gene>
    <name evidence="1" type="ORF">RF007C_12650</name>
</gene>
<evidence type="ECO:0000313" key="2">
    <source>
        <dbReference type="Proteomes" id="UP000019365"/>
    </source>
</evidence>
<sequence length="234" mass="26261">MNVIVSLDSQSFTSKPQVDAEVGTIRNRLGSSTTHSKLTLEQLGEYLHRGYTIQGALLRDNQNVDESTEERFLEQQLFYVVIDNTYISKLIGVKYKSPEAIETLEAILKICRRAGVKPCIIYESFTSGSKDLHGATIKKFLVIFAADEHVTDFETSRKIIEALISLFPTADKACSDPASILYGTSPDKPIYIYNEANSIESLLNCSSATKKSTSKRRHRKEDCTVADIKVKRLW</sequence>
<dbReference type="OrthoDB" id="581132at2"/>
<proteinExistence type="predicted"/>
<dbReference type="AlphaFoldDB" id="W7V0X5"/>
<dbReference type="PATRIC" id="fig|1341157.4.peg.1124"/>
<dbReference type="EMBL" id="ATAX01000016">
    <property type="protein sequence ID" value="EWM54452.1"/>
    <property type="molecule type" value="Genomic_DNA"/>
</dbReference>
<reference evidence="1 2" key="1">
    <citation type="journal article" date="2014" name="PLoS ONE">
        <title>Rumen cellulosomics: divergent fiber-degrading strategies revealed by comparative genome-wide analysis of six ruminococcal strains.</title>
        <authorList>
            <person name="Dassa B."/>
            <person name="Borovok I."/>
            <person name="Ruimy-Israeli V."/>
            <person name="Lamed R."/>
            <person name="Flint H.J."/>
            <person name="Duncan S.H."/>
            <person name="Henrissat B."/>
            <person name="Coutinho P."/>
            <person name="Morrison M."/>
            <person name="Mosoni P."/>
            <person name="Yeoman C.J."/>
            <person name="White B.A."/>
            <person name="Bayer E.A."/>
        </authorList>
    </citation>
    <scope>NUCLEOTIDE SEQUENCE [LARGE SCALE GENOMIC DNA]</scope>
    <source>
        <strain evidence="1 2">007c</strain>
    </source>
</reference>
<dbReference type="Proteomes" id="UP000019365">
    <property type="component" value="Unassembled WGS sequence"/>
</dbReference>
<organism evidence="1 2">
    <name type="scientific">Ruminococcus flavefaciens 007c</name>
    <dbReference type="NCBI Taxonomy" id="1341157"/>
    <lineage>
        <taxon>Bacteria</taxon>
        <taxon>Bacillati</taxon>
        <taxon>Bacillota</taxon>
        <taxon>Clostridia</taxon>
        <taxon>Eubacteriales</taxon>
        <taxon>Oscillospiraceae</taxon>
        <taxon>Ruminococcus</taxon>
    </lineage>
</organism>
<name>W7V0X5_RUMFL</name>
<evidence type="ECO:0000313" key="1">
    <source>
        <dbReference type="EMBL" id="EWM54452.1"/>
    </source>
</evidence>
<protein>
    <submittedName>
        <fullName evidence="1">Uncharacterized protein</fullName>
    </submittedName>
</protein>
<comment type="caution">
    <text evidence="1">The sequence shown here is derived from an EMBL/GenBank/DDBJ whole genome shotgun (WGS) entry which is preliminary data.</text>
</comment>